<gene>
    <name evidence="1" type="ORF">RDV51_08750</name>
</gene>
<dbReference type="AlphaFoldDB" id="A0AB38YNL9"/>
<proteinExistence type="predicted"/>
<accession>A0AB38YNL9</accession>
<name>A0AB38YNL9_VEIPA</name>
<reference evidence="1" key="1">
    <citation type="submission" date="2023-08" db="EMBL/GenBank/DDBJ databases">
        <title>Veillonella_parvula_DSM 2007_complete_genome_hifiasm_Zymo_Research_D6332.</title>
        <authorList>
            <person name="Damerum A."/>
        </authorList>
    </citation>
    <scope>NUCLEOTIDE SEQUENCE</scope>
    <source>
        <strain evidence="1">DSM 2007</strain>
    </source>
</reference>
<sequence>MNQDPILLLGGSNLYSFVSNTNAWFDPLGLKKKRNKKPRRIIPYDDIMDDVDKWSLVPVR</sequence>
<evidence type="ECO:0000313" key="2">
    <source>
        <dbReference type="Proteomes" id="UP001228955"/>
    </source>
</evidence>
<dbReference type="EMBL" id="CP133463">
    <property type="protein sequence ID" value="WMS19512.1"/>
    <property type="molecule type" value="Genomic_DNA"/>
</dbReference>
<organism evidence="1 2">
    <name type="scientific">Veillonella parvula</name>
    <name type="common">Staphylococcus parvulus</name>
    <dbReference type="NCBI Taxonomy" id="29466"/>
    <lineage>
        <taxon>Bacteria</taxon>
        <taxon>Bacillati</taxon>
        <taxon>Bacillota</taxon>
        <taxon>Negativicutes</taxon>
        <taxon>Veillonellales</taxon>
        <taxon>Veillonellaceae</taxon>
        <taxon>Veillonella</taxon>
    </lineage>
</organism>
<protein>
    <submittedName>
        <fullName evidence="1">Uncharacterized protein</fullName>
    </submittedName>
</protein>
<evidence type="ECO:0000313" key="1">
    <source>
        <dbReference type="EMBL" id="WMS19512.1"/>
    </source>
</evidence>
<dbReference type="Proteomes" id="UP001228955">
    <property type="component" value="Chromosome"/>
</dbReference>
<dbReference type="RefSeq" id="WP_038149850.1">
    <property type="nucleotide sequence ID" value="NZ_CAUEWF010000003.1"/>
</dbReference>